<protein>
    <submittedName>
        <fullName evidence="1">Uncharacterized protein</fullName>
    </submittedName>
</protein>
<organism evidence="1">
    <name type="scientific">uncultured virus</name>
    <dbReference type="NCBI Taxonomy" id="340016"/>
    <lineage>
        <taxon>Viruses</taxon>
        <taxon>environmental samples</taxon>
    </lineage>
</organism>
<reference evidence="1" key="2">
    <citation type="journal article" date="2017" name="Nat. Commun.">
        <title>Single-virus genomics reveals hidden cosmopolitan and abundant viruses.</title>
        <authorList>
            <person name="Martinez-Hernandez F."/>
            <person name="Fornas O."/>
            <person name="Lluesma Gomez M."/>
            <person name="Bolduc B."/>
            <person name="de la Cruz Pena M.J."/>
            <person name="Martinez J.M."/>
            <person name="Anton J."/>
            <person name="Gasol J.M."/>
            <person name="Rosselli R."/>
            <person name="Rodriguez-Valera F."/>
            <person name="Sullivan M.B."/>
            <person name="Acinas S.G."/>
            <person name="Martinez-Garcia M."/>
        </authorList>
    </citation>
    <scope>NUCLEOTIDE SEQUENCE</scope>
</reference>
<dbReference type="EMBL" id="KY052842">
    <property type="protein sequence ID" value="ASF00564.1"/>
    <property type="molecule type" value="Genomic_DNA"/>
</dbReference>
<accession>A0A218MMR0</accession>
<evidence type="ECO:0000313" key="1">
    <source>
        <dbReference type="EMBL" id="ASF00564.1"/>
    </source>
</evidence>
<name>A0A218MMR0_9VIRU</name>
<proteinExistence type="predicted"/>
<reference evidence="1" key="1">
    <citation type="submission" date="2016-10" db="EMBL/GenBank/DDBJ databases">
        <authorList>
            <person name="Varghese N."/>
        </authorList>
    </citation>
    <scope>NUCLEOTIDE SEQUENCE</scope>
</reference>
<sequence>MATQSVRNIINNTISRALPELKKRAKEEGEKKLMELKDQLLSPETIINALQATIDSDTCSLKGKEQYEKKVKSLNDTLTTIEEQVVKGIEALQSVEEKIAIISAKGDPPEGITKPVDTINEITTSASFLIESLNIIIQAAPAILGAQVSVPGAGGPVSGTVITNTNNGVNFAKAKVKEFQGMFRALPKQLDQYQRMADKIYDDVSKIKNQIQSIVDEIGRLKMFIVYLEMDFLDKCNDHFANIKPPIENPPAYPPTVTLDDIINQAESLYGDLLNSLIASGDARAIERIHALNENYIRIKTLRARWLSGDILGTYSYQGAIADYETLYSNQDEELNEDSKPRGFTNNLY</sequence>